<dbReference type="Proteomes" id="UP000184251">
    <property type="component" value="Unassembled WGS sequence"/>
</dbReference>
<evidence type="ECO:0000313" key="2">
    <source>
        <dbReference type="EMBL" id="SHE54574.1"/>
    </source>
</evidence>
<evidence type="ECO:0000259" key="1">
    <source>
        <dbReference type="Pfam" id="PF21778"/>
    </source>
</evidence>
<dbReference type="EMBL" id="FQTU01000003">
    <property type="protein sequence ID" value="SHE54574.1"/>
    <property type="molecule type" value="Genomic_DNA"/>
</dbReference>
<dbReference type="InterPro" id="IPR049238">
    <property type="entry name" value="DUF6873"/>
</dbReference>
<sequence length="237" mass="25898">MKICLASEEIRRESRESILKLVDKLIFIKPLEDLYTAISSHGDIQVCPVGKNKIVVHPKIHHETLGSMKKAGLEVLTGQMELKGKYPENIYYNVGICGKYYFHKLSHTDSIVRAELAKENIKPVGVRQGYAKCSMISIGGSRAVTSDPVIGKKTLGLGIETLLVPPGGILLPGLDYGFIGGCCGVDESEKVVFLNGSTDKYLYGEELRAFIKKAGYDLVELHGGALEDIGSIFILEV</sequence>
<accession>A0A1M4UD26</accession>
<protein>
    <recommendedName>
        <fullName evidence="1">DUF6873 domain-containing protein</fullName>
    </recommendedName>
</protein>
<proteinExistence type="predicted"/>
<reference evidence="2 3" key="1">
    <citation type="submission" date="2016-11" db="EMBL/GenBank/DDBJ databases">
        <authorList>
            <person name="Jaros S."/>
            <person name="Januszkiewicz K."/>
            <person name="Wedrychowicz H."/>
        </authorList>
    </citation>
    <scope>NUCLEOTIDE SEQUENCE [LARGE SCALE GENOMIC DNA]</scope>
    <source>
        <strain evidence="2 3">DSM 14828</strain>
    </source>
</reference>
<keyword evidence="3" id="KW-1185">Reference proteome</keyword>
<dbReference type="Pfam" id="PF21778">
    <property type="entry name" value="DUF6873"/>
    <property type="match status" value="1"/>
</dbReference>
<dbReference type="STRING" id="1120975.SAMN02746064_00724"/>
<evidence type="ECO:0000313" key="3">
    <source>
        <dbReference type="Proteomes" id="UP000184251"/>
    </source>
</evidence>
<dbReference type="RefSeq" id="WP_073269719.1">
    <property type="nucleotide sequence ID" value="NZ_FQTU01000003.1"/>
</dbReference>
<organism evidence="2 3">
    <name type="scientific">Alkalibacter saccharofermentans DSM 14828</name>
    <dbReference type="NCBI Taxonomy" id="1120975"/>
    <lineage>
        <taxon>Bacteria</taxon>
        <taxon>Bacillati</taxon>
        <taxon>Bacillota</taxon>
        <taxon>Clostridia</taxon>
        <taxon>Eubacteriales</taxon>
        <taxon>Eubacteriaceae</taxon>
        <taxon>Alkalibacter</taxon>
    </lineage>
</organism>
<dbReference type="AlphaFoldDB" id="A0A1M4UD26"/>
<gene>
    <name evidence="2" type="ORF">SAMN02746064_00724</name>
</gene>
<feature type="domain" description="DUF6873" evidence="1">
    <location>
        <begin position="7"/>
        <end position="233"/>
    </location>
</feature>
<name>A0A1M4UD26_9FIRM</name>
<dbReference type="OrthoDB" id="1753686at2"/>